<dbReference type="InterPro" id="IPR000067">
    <property type="entry name" value="FlgMring_FliF"/>
</dbReference>
<keyword evidence="15" id="KW-1185">Reference proteome</keyword>
<sequence>MGDLKEKYLQLWGRLTKRQHYMAIGGVVVLVIAIVAASFAFGGKPDMVPLFTNMETKDAGEVAAKLKETKVNYEVQETKQGTTILVPAADVHEARLSLATEGLPRGNKGFEIFDDSKLGVTEFQNKVNYLQALQGELTRTIEQIAAVEKARVHIVLPEDSLYKKNEKPATASIMLKLRPNMELNKKEIKGIVNLASRSIQGLLPENITVVDETGRILNDPDDDEENNVSQQTMTQLDMTRKVQERMQRDVQSMLDQALGEGHSYVRVNVELDFDQRQTDKQTYTPVVDDSGIIRSEQTINESYSGTSTSPGGPAGTQSNVPGYVAQDNNSNANYAKKETTKNYEINEAKEKTVASPGSIKRVNIAVLVNEDITPVQQESIQRSVASAVGINPDRGDTVSVEPLPFSTEAADRQAAEEQAAKDAENMKIMLAVALVLLIIGSVAGYFYWKRKKRLEAEQAAIEEAERLAEEERLRAEAERAAMLESGEIEPEEMTEEEQEHLSERQTIEELIRNKPAEMAMLVKTWLSED</sequence>
<evidence type="ECO:0000256" key="5">
    <source>
        <dbReference type="ARBA" id="ARBA00022692"/>
    </source>
</evidence>
<evidence type="ECO:0000313" key="15">
    <source>
        <dbReference type="Proteomes" id="UP000433181"/>
    </source>
</evidence>
<comment type="subcellular location">
    <subcellularLocation>
        <location evidence="1 9">Bacterial flagellum basal body</location>
    </subcellularLocation>
    <subcellularLocation>
        <location evidence="2">Cell membrane</location>
        <topology evidence="2">Multi-pass membrane protein</topology>
    </subcellularLocation>
</comment>
<keyword evidence="4" id="KW-1003">Cell membrane</keyword>
<gene>
    <name evidence="14" type="primary">fliF</name>
    <name evidence="14" type="ORF">FYJ84_07335</name>
</gene>
<dbReference type="EMBL" id="VUNR01000012">
    <property type="protein sequence ID" value="MSU08794.1"/>
    <property type="molecule type" value="Genomic_DNA"/>
</dbReference>
<dbReference type="PANTHER" id="PTHR30046">
    <property type="entry name" value="FLAGELLAR M-RING PROTEIN"/>
    <property type="match status" value="1"/>
</dbReference>
<keyword evidence="14" id="KW-0966">Cell projection</keyword>
<feature type="domain" description="Flagellar M-ring N-terminal" evidence="12">
    <location>
        <begin position="44"/>
        <end position="218"/>
    </location>
</feature>
<organism evidence="14 15">
    <name type="scientific">Anaerovibrio slackiae</name>
    <dbReference type="NCBI Taxonomy" id="2652309"/>
    <lineage>
        <taxon>Bacteria</taxon>
        <taxon>Bacillati</taxon>
        <taxon>Bacillota</taxon>
        <taxon>Negativicutes</taxon>
        <taxon>Selenomonadales</taxon>
        <taxon>Selenomonadaceae</taxon>
        <taxon>Anaerovibrio</taxon>
    </lineage>
</organism>
<dbReference type="GeneID" id="96778726"/>
<name>A0A6I2UH37_9FIRM</name>
<feature type="region of interest" description="Disordered" evidence="10">
    <location>
        <begin position="301"/>
        <end position="335"/>
    </location>
</feature>
<evidence type="ECO:0000256" key="7">
    <source>
        <dbReference type="ARBA" id="ARBA00023136"/>
    </source>
</evidence>
<dbReference type="Gene3D" id="3.30.300.30">
    <property type="match status" value="1"/>
</dbReference>
<evidence type="ECO:0000256" key="1">
    <source>
        <dbReference type="ARBA" id="ARBA00004117"/>
    </source>
</evidence>
<evidence type="ECO:0000313" key="14">
    <source>
        <dbReference type="EMBL" id="MSU08794.1"/>
    </source>
</evidence>
<dbReference type="InterPro" id="IPR043427">
    <property type="entry name" value="YscJ/FliF"/>
</dbReference>
<evidence type="ECO:0000259" key="13">
    <source>
        <dbReference type="Pfam" id="PF08345"/>
    </source>
</evidence>
<evidence type="ECO:0000256" key="3">
    <source>
        <dbReference type="ARBA" id="ARBA00007971"/>
    </source>
</evidence>
<dbReference type="InterPro" id="IPR013556">
    <property type="entry name" value="Flag_M-ring_C"/>
</dbReference>
<dbReference type="GO" id="GO:0071973">
    <property type="term" value="P:bacterial-type flagellum-dependent cell motility"/>
    <property type="evidence" value="ECO:0007669"/>
    <property type="project" value="InterPro"/>
</dbReference>
<proteinExistence type="inferred from homology"/>
<comment type="function">
    <text evidence="9">The M ring may be actively involved in energy transduction.</text>
</comment>
<keyword evidence="7 11" id="KW-0472">Membrane</keyword>
<evidence type="ECO:0000256" key="2">
    <source>
        <dbReference type="ARBA" id="ARBA00004651"/>
    </source>
</evidence>
<dbReference type="PRINTS" id="PR01009">
    <property type="entry name" value="FLGMRINGFLIF"/>
</dbReference>
<feature type="transmembrane region" description="Helical" evidence="11">
    <location>
        <begin position="428"/>
        <end position="448"/>
    </location>
</feature>
<evidence type="ECO:0000256" key="4">
    <source>
        <dbReference type="ARBA" id="ARBA00022475"/>
    </source>
</evidence>
<feature type="transmembrane region" description="Helical" evidence="11">
    <location>
        <begin position="21"/>
        <end position="41"/>
    </location>
</feature>
<dbReference type="NCBIfam" id="TIGR00206">
    <property type="entry name" value="fliF"/>
    <property type="match status" value="1"/>
</dbReference>
<dbReference type="PANTHER" id="PTHR30046:SF0">
    <property type="entry name" value="FLAGELLAR M-RING PROTEIN"/>
    <property type="match status" value="1"/>
</dbReference>
<dbReference type="InterPro" id="IPR006182">
    <property type="entry name" value="FliF_N_dom"/>
</dbReference>
<comment type="caution">
    <text evidence="14">The sequence shown here is derived from an EMBL/GenBank/DDBJ whole genome shotgun (WGS) entry which is preliminary data.</text>
</comment>
<keyword evidence="14" id="KW-0969">Cilium</keyword>
<dbReference type="GO" id="GO:0009431">
    <property type="term" value="C:bacterial-type flagellum basal body, MS ring"/>
    <property type="evidence" value="ECO:0007669"/>
    <property type="project" value="InterPro"/>
</dbReference>
<evidence type="ECO:0000256" key="8">
    <source>
        <dbReference type="ARBA" id="ARBA00023143"/>
    </source>
</evidence>
<dbReference type="AlphaFoldDB" id="A0A6I2UH37"/>
<evidence type="ECO:0000256" key="6">
    <source>
        <dbReference type="ARBA" id="ARBA00022989"/>
    </source>
</evidence>
<dbReference type="RefSeq" id="WP_154406956.1">
    <property type="nucleotide sequence ID" value="NZ_JAQXJM010000079.1"/>
</dbReference>
<keyword evidence="8 9" id="KW-0975">Bacterial flagellum</keyword>
<reference evidence="14 15" key="1">
    <citation type="submission" date="2019-08" db="EMBL/GenBank/DDBJ databases">
        <title>In-depth cultivation of the pig gut microbiome towards novel bacterial diversity and tailored functional studies.</title>
        <authorList>
            <person name="Wylensek D."/>
            <person name="Hitch T.C.A."/>
            <person name="Clavel T."/>
        </authorList>
    </citation>
    <scope>NUCLEOTIDE SEQUENCE [LARGE SCALE GENOMIC DNA]</scope>
    <source>
        <strain evidence="14 15">WCA-693-APC-5D-A</strain>
    </source>
</reference>
<keyword evidence="6 11" id="KW-1133">Transmembrane helix</keyword>
<comment type="similarity">
    <text evidence="3 9">Belongs to the FliF family.</text>
</comment>
<dbReference type="PIRSF" id="PIRSF004862">
    <property type="entry name" value="FliF"/>
    <property type="match status" value="1"/>
</dbReference>
<accession>A0A6I2UH37</accession>
<protein>
    <recommendedName>
        <fullName evidence="9">Flagellar M-ring protein</fullName>
    </recommendedName>
</protein>
<evidence type="ECO:0000256" key="10">
    <source>
        <dbReference type="SAM" id="MobiDB-lite"/>
    </source>
</evidence>
<dbReference type="InterPro" id="IPR045851">
    <property type="entry name" value="AMP-bd_C_sf"/>
</dbReference>
<evidence type="ECO:0000256" key="11">
    <source>
        <dbReference type="SAM" id="Phobius"/>
    </source>
</evidence>
<dbReference type="Pfam" id="PF08345">
    <property type="entry name" value="YscJ_FliF_C"/>
    <property type="match status" value="1"/>
</dbReference>
<evidence type="ECO:0000256" key="9">
    <source>
        <dbReference type="PIRNR" id="PIRNR004862"/>
    </source>
</evidence>
<dbReference type="GO" id="GO:0005886">
    <property type="term" value="C:plasma membrane"/>
    <property type="evidence" value="ECO:0007669"/>
    <property type="project" value="UniProtKB-SubCell"/>
</dbReference>
<feature type="domain" description="Flagellar M-ring C-terminal" evidence="13">
    <location>
        <begin position="254"/>
        <end position="405"/>
    </location>
</feature>
<keyword evidence="14" id="KW-0282">Flagellum</keyword>
<feature type="compositionally biased region" description="Acidic residues" evidence="10">
    <location>
        <begin position="486"/>
        <end position="498"/>
    </location>
</feature>
<dbReference type="Pfam" id="PF01514">
    <property type="entry name" value="YscJ_FliF"/>
    <property type="match status" value="1"/>
</dbReference>
<feature type="region of interest" description="Disordered" evidence="10">
    <location>
        <begin position="483"/>
        <end position="504"/>
    </location>
</feature>
<feature type="compositionally biased region" description="Low complexity" evidence="10">
    <location>
        <begin position="302"/>
        <end position="311"/>
    </location>
</feature>
<dbReference type="Proteomes" id="UP000433181">
    <property type="component" value="Unassembled WGS sequence"/>
</dbReference>
<keyword evidence="5 11" id="KW-0812">Transmembrane</keyword>
<evidence type="ECO:0000259" key="12">
    <source>
        <dbReference type="Pfam" id="PF01514"/>
    </source>
</evidence>
<dbReference type="GO" id="GO:0003774">
    <property type="term" value="F:cytoskeletal motor activity"/>
    <property type="evidence" value="ECO:0007669"/>
    <property type="project" value="InterPro"/>
</dbReference>